<dbReference type="AlphaFoldDB" id="A0A1P8UQB1"/>
<dbReference type="PANTHER" id="PTHR35526">
    <property type="entry name" value="ANTI-SIGMA-F FACTOR RSBW-RELATED"/>
    <property type="match status" value="1"/>
</dbReference>
<proteinExistence type="predicted"/>
<dbReference type="Gene3D" id="3.30.565.10">
    <property type="entry name" value="Histidine kinase-like ATPase, C-terminal domain"/>
    <property type="match status" value="1"/>
</dbReference>
<evidence type="ECO:0000259" key="2">
    <source>
        <dbReference type="Pfam" id="PF13581"/>
    </source>
</evidence>
<evidence type="ECO:0000313" key="3">
    <source>
        <dbReference type="EMBL" id="APZ51572.1"/>
    </source>
</evidence>
<dbReference type="EC" id="2.7.11.1" evidence="3"/>
<dbReference type="OrthoDB" id="9792240at2"/>
<dbReference type="InterPro" id="IPR036890">
    <property type="entry name" value="HATPase_C_sf"/>
</dbReference>
<reference evidence="3 4" key="1">
    <citation type="submission" date="2016-04" db="EMBL/GenBank/DDBJ databases">
        <title>Deep-sea bacteria in the southern Pacific.</title>
        <authorList>
            <person name="Tang K."/>
        </authorList>
    </citation>
    <scope>NUCLEOTIDE SEQUENCE [LARGE SCALE GENOMIC DNA]</scope>
    <source>
        <strain evidence="3 4">JLT2014</strain>
    </source>
</reference>
<dbReference type="STRING" id="1250539.Ga0080574_TMP1238"/>
<dbReference type="KEGG" id="paby:Ga0080574_TMP1238"/>
<accession>A0A1P8UQB1</accession>
<keyword evidence="4" id="KW-1185">Reference proteome</keyword>
<evidence type="ECO:0000313" key="4">
    <source>
        <dbReference type="Proteomes" id="UP000187059"/>
    </source>
</evidence>
<feature type="domain" description="Histidine kinase/HSP90-like ATPase" evidence="2">
    <location>
        <begin position="17"/>
        <end position="143"/>
    </location>
</feature>
<keyword evidence="3" id="KW-0418">Kinase</keyword>
<gene>
    <name evidence="3" type="ORF">Ga0080574_TMP1238</name>
</gene>
<organism evidence="3 4">
    <name type="scientific">Salipiger abyssi</name>
    <dbReference type="NCBI Taxonomy" id="1250539"/>
    <lineage>
        <taxon>Bacteria</taxon>
        <taxon>Pseudomonadati</taxon>
        <taxon>Pseudomonadota</taxon>
        <taxon>Alphaproteobacteria</taxon>
        <taxon>Rhodobacterales</taxon>
        <taxon>Roseobacteraceae</taxon>
        <taxon>Salipiger</taxon>
    </lineage>
</organism>
<keyword evidence="3" id="KW-0808">Transferase</keyword>
<keyword evidence="1" id="KW-0723">Serine/threonine-protein kinase</keyword>
<dbReference type="CDD" id="cd16936">
    <property type="entry name" value="HATPase_RsbW-like"/>
    <property type="match status" value="1"/>
</dbReference>
<dbReference type="InterPro" id="IPR003594">
    <property type="entry name" value="HATPase_dom"/>
</dbReference>
<dbReference type="InterPro" id="IPR050267">
    <property type="entry name" value="Anti-sigma-factor_SerPK"/>
</dbReference>
<evidence type="ECO:0000256" key="1">
    <source>
        <dbReference type="ARBA" id="ARBA00022527"/>
    </source>
</evidence>
<dbReference type="RefSeq" id="WP_083716781.1">
    <property type="nucleotide sequence ID" value="NZ_CP015093.1"/>
</dbReference>
<dbReference type="EMBL" id="CP015093">
    <property type="protein sequence ID" value="APZ51572.1"/>
    <property type="molecule type" value="Genomic_DNA"/>
</dbReference>
<dbReference type="PANTHER" id="PTHR35526:SF3">
    <property type="entry name" value="ANTI-SIGMA-F FACTOR RSBW"/>
    <property type="match status" value="1"/>
</dbReference>
<protein>
    <submittedName>
        <fullName evidence="3">Serine/threonine-protein kinase RsbW</fullName>
        <ecNumber evidence="3">2.7.11.1</ecNumber>
    </submittedName>
</protein>
<dbReference type="Pfam" id="PF13581">
    <property type="entry name" value="HATPase_c_2"/>
    <property type="match status" value="1"/>
</dbReference>
<sequence length="156" mass="16472">MPDMPDQRPTLALAFDFASTPAEVRGALGRVARGLDGIGWDAETRGAVELALAEALNNIVEHAYGGAPDGRIHLTLDATAGSADLVIRDSGGAMPGHRLPAGAPVDPEARGDLPEGGFGWYLIRRLASHLSYRRTEGCNRLEIHMRRADHAGGGAE</sequence>
<dbReference type="SUPFAM" id="SSF55874">
    <property type="entry name" value="ATPase domain of HSP90 chaperone/DNA topoisomerase II/histidine kinase"/>
    <property type="match status" value="1"/>
</dbReference>
<dbReference type="GO" id="GO:0004674">
    <property type="term" value="F:protein serine/threonine kinase activity"/>
    <property type="evidence" value="ECO:0007669"/>
    <property type="project" value="UniProtKB-KW"/>
</dbReference>
<dbReference type="Proteomes" id="UP000187059">
    <property type="component" value="Chromosome"/>
</dbReference>
<name>A0A1P8UQB1_9RHOB</name>